<dbReference type="PIRSF" id="PIRSF015582">
    <property type="entry name" value="Cit_lyase_B"/>
    <property type="match status" value="1"/>
</dbReference>
<evidence type="ECO:0000256" key="4">
    <source>
        <dbReference type="SAM" id="MobiDB-lite"/>
    </source>
</evidence>
<keyword evidence="2" id="KW-0479">Metal-binding</keyword>
<evidence type="ECO:0000313" key="6">
    <source>
        <dbReference type="EMBL" id="MCP2270141.1"/>
    </source>
</evidence>
<evidence type="ECO:0000313" key="7">
    <source>
        <dbReference type="Proteomes" id="UP001205185"/>
    </source>
</evidence>
<evidence type="ECO:0000256" key="2">
    <source>
        <dbReference type="ARBA" id="ARBA00022723"/>
    </source>
</evidence>
<dbReference type="Proteomes" id="UP001205185">
    <property type="component" value="Unassembled WGS sequence"/>
</dbReference>
<proteinExistence type="predicted"/>
<reference evidence="6 7" key="1">
    <citation type="submission" date="2022-06" db="EMBL/GenBank/DDBJ databases">
        <title>Genomic Encyclopedia of Archaeal and Bacterial Type Strains, Phase II (KMG-II): from individual species to whole genera.</title>
        <authorList>
            <person name="Goeker M."/>
        </authorList>
    </citation>
    <scope>NUCLEOTIDE SEQUENCE [LARGE SCALE GENOMIC DNA]</scope>
    <source>
        <strain evidence="6 7">DSM 44255</strain>
    </source>
</reference>
<evidence type="ECO:0000259" key="5">
    <source>
        <dbReference type="Pfam" id="PF03328"/>
    </source>
</evidence>
<dbReference type="GO" id="GO:0016829">
    <property type="term" value="F:lyase activity"/>
    <property type="evidence" value="ECO:0007669"/>
    <property type="project" value="UniProtKB-KW"/>
</dbReference>
<evidence type="ECO:0000256" key="3">
    <source>
        <dbReference type="ARBA" id="ARBA00022842"/>
    </source>
</evidence>
<feature type="region of interest" description="Disordered" evidence="4">
    <location>
        <begin position="272"/>
        <end position="311"/>
    </location>
</feature>
<dbReference type="Pfam" id="PF03328">
    <property type="entry name" value="HpcH_HpaI"/>
    <property type="match status" value="1"/>
</dbReference>
<keyword evidence="3" id="KW-0460">Magnesium</keyword>
<dbReference type="Gene3D" id="3.20.20.60">
    <property type="entry name" value="Phosphoenolpyruvate-binding domains"/>
    <property type="match status" value="1"/>
</dbReference>
<keyword evidence="7" id="KW-1185">Reference proteome</keyword>
<feature type="compositionally biased region" description="Pro residues" evidence="4">
    <location>
        <begin position="275"/>
        <end position="291"/>
    </location>
</feature>
<accession>A0ABT1IC55</accession>
<dbReference type="InterPro" id="IPR015813">
    <property type="entry name" value="Pyrv/PenolPyrv_kinase-like_dom"/>
</dbReference>
<dbReference type="EMBL" id="JAMTCO010000006">
    <property type="protein sequence ID" value="MCP2270141.1"/>
    <property type="molecule type" value="Genomic_DNA"/>
</dbReference>
<keyword evidence="6" id="KW-0456">Lyase</keyword>
<dbReference type="PANTHER" id="PTHR32308:SF0">
    <property type="entry name" value="HPCH_HPAI ALDOLASE_CITRATE LYASE DOMAIN-CONTAINING PROTEIN"/>
    <property type="match status" value="1"/>
</dbReference>
<dbReference type="InterPro" id="IPR040442">
    <property type="entry name" value="Pyrv_kinase-like_dom_sf"/>
</dbReference>
<name>A0ABT1IC55_9PSEU</name>
<comment type="caution">
    <text evidence="6">The sequence shown here is derived from an EMBL/GenBank/DDBJ whole genome shotgun (WGS) entry which is preliminary data.</text>
</comment>
<dbReference type="InterPro" id="IPR005000">
    <property type="entry name" value="Aldolase/citrate-lyase_domain"/>
</dbReference>
<dbReference type="InterPro" id="IPR011206">
    <property type="entry name" value="Citrate_lyase_beta/mcl1/mcl2"/>
</dbReference>
<sequence>MFSRYCRSVLSVPATAPERFASCHASGADAFVVDLEDSVPPHRKEEARQSAAAFFKDPSSPRCGIRVNAVTEPDGLRDLLAVPHYPVRPTIVHLPKVESPRDVEIVDQVLGGADHPLELFAVVETPRGVQNLAAIAGASPNLRGLIFGAADYAAALGIGLDWEPLAAVRAMVVNAARAAGLHAIDAPTFELVDMALVRAESTQARRLGFSGKIALHPRQVPVLTEVFSPDPDQLAHAGRIVAAARRSGQGVATVDGRMVGRPFFEESRRLLEEFGPPPEPSSIPVALPPPLPEHDPQTALPLLPNPHGGVR</sequence>
<feature type="domain" description="HpcH/HpaI aldolase/citrate lyase" evidence="5">
    <location>
        <begin position="7"/>
        <end position="217"/>
    </location>
</feature>
<dbReference type="RefSeq" id="WP_253887129.1">
    <property type="nucleotide sequence ID" value="NZ_BAAAVB010000013.1"/>
</dbReference>
<organism evidence="6 7">
    <name type="scientific">Actinokineospora diospyrosa</name>
    <dbReference type="NCBI Taxonomy" id="103728"/>
    <lineage>
        <taxon>Bacteria</taxon>
        <taxon>Bacillati</taxon>
        <taxon>Actinomycetota</taxon>
        <taxon>Actinomycetes</taxon>
        <taxon>Pseudonocardiales</taxon>
        <taxon>Pseudonocardiaceae</taxon>
        <taxon>Actinokineospora</taxon>
    </lineage>
</organism>
<comment type="cofactor">
    <cofactor evidence="1">
        <name>Mg(2+)</name>
        <dbReference type="ChEBI" id="CHEBI:18420"/>
    </cofactor>
</comment>
<gene>
    <name evidence="6" type="ORF">LV75_002642</name>
</gene>
<dbReference type="PANTHER" id="PTHR32308">
    <property type="entry name" value="LYASE BETA SUBUNIT, PUTATIVE (AFU_ORTHOLOGUE AFUA_4G13030)-RELATED"/>
    <property type="match status" value="1"/>
</dbReference>
<evidence type="ECO:0000256" key="1">
    <source>
        <dbReference type="ARBA" id="ARBA00001946"/>
    </source>
</evidence>
<protein>
    <submittedName>
        <fullName evidence="6">Citrate lyase subunit beta / citryl-CoA lyase</fullName>
    </submittedName>
</protein>
<dbReference type="SUPFAM" id="SSF51621">
    <property type="entry name" value="Phosphoenolpyruvate/pyruvate domain"/>
    <property type="match status" value="1"/>
</dbReference>